<dbReference type="Gene3D" id="3.40.50.150">
    <property type="entry name" value="Vaccinia Virus protein VP39"/>
    <property type="match status" value="1"/>
</dbReference>
<dbReference type="Pfam" id="PF13847">
    <property type="entry name" value="Methyltransf_31"/>
    <property type="match status" value="1"/>
</dbReference>
<dbReference type="RefSeq" id="WP_147744492.1">
    <property type="nucleotide sequence ID" value="NZ_VRUR01000002.1"/>
</dbReference>
<feature type="domain" description="Methyltransferase" evidence="1">
    <location>
        <begin position="47"/>
        <end position="186"/>
    </location>
</feature>
<dbReference type="InterPro" id="IPR025714">
    <property type="entry name" value="Methyltranfer_dom"/>
</dbReference>
<dbReference type="AlphaFoldDB" id="A0A5C8V416"/>
<organism evidence="2 3">
    <name type="scientific">Flagellimonas hymeniacidonis</name>
    <dbReference type="NCBI Taxonomy" id="2603628"/>
    <lineage>
        <taxon>Bacteria</taxon>
        <taxon>Pseudomonadati</taxon>
        <taxon>Bacteroidota</taxon>
        <taxon>Flavobacteriia</taxon>
        <taxon>Flavobacteriales</taxon>
        <taxon>Flavobacteriaceae</taxon>
        <taxon>Flagellimonas</taxon>
    </lineage>
</organism>
<evidence type="ECO:0000313" key="3">
    <source>
        <dbReference type="Proteomes" id="UP000321456"/>
    </source>
</evidence>
<evidence type="ECO:0000259" key="1">
    <source>
        <dbReference type="Pfam" id="PF13847"/>
    </source>
</evidence>
<gene>
    <name evidence="2" type="ORF">FVB32_14220</name>
</gene>
<proteinExistence type="predicted"/>
<dbReference type="InterPro" id="IPR029063">
    <property type="entry name" value="SAM-dependent_MTases_sf"/>
</dbReference>
<keyword evidence="2" id="KW-0489">Methyltransferase</keyword>
<reference evidence="2 3" key="1">
    <citation type="submission" date="2019-08" db="EMBL/GenBank/DDBJ databases">
        <title>Professor.</title>
        <authorList>
            <person name="Park J.S."/>
        </authorList>
    </citation>
    <scope>NUCLEOTIDE SEQUENCE [LARGE SCALE GENOMIC DNA]</scope>
    <source>
        <strain evidence="2 3">176CP5-101</strain>
    </source>
</reference>
<keyword evidence="3" id="KW-1185">Reference proteome</keyword>
<dbReference type="GO" id="GO:0008168">
    <property type="term" value="F:methyltransferase activity"/>
    <property type="evidence" value="ECO:0007669"/>
    <property type="project" value="UniProtKB-KW"/>
</dbReference>
<comment type="caution">
    <text evidence="2">The sequence shown here is derived from an EMBL/GenBank/DDBJ whole genome shotgun (WGS) entry which is preliminary data.</text>
</comment>
<dbReference type="Proteomes" id="UP000321456">
    <property type="component" value="Unassembled WGS sequence"/>
</dbReference>
<dbReference type="EMBL" id="VRUR01000002">
    <property type="protein sequence ID" value="TXN35725.1"/>
    <property type="molecule type" value="Genomic_DNA"/>
</dbReference>
<accession>A0A5C8V416</accession>
<sequence>MKHFFAVIFIGLLSTCDVFSQYIEKDWKERDEWMKTEALLKWAGVTEGDRVADIGCHEGYLSIHLSRKVLDNGRVYSVDVREDRLETLRENANDRNLKNIITILGDYDDPKLPERELDIIFIVDTYHEITSHEKMLLHVKRSLKPGGKVMLLEKLKKRVKNKSRAEQVSAHSLGPSYVQKELEQAGFTIISKIENHGKWEREEDKQMWVLLAQKSE</sequence>
<protein>
    <submittedName>
        <fullName evidence="2">Class I SAM-dependent methyltransferase</fullName>
    </submittedName>
</protein>
<dbReference type="GO" id="GO:0032259">
    <property type="term" value="P:methylation"/>
    <property type="evidence" value="ECO:0007669"/>
    <property type="project" value="UniProtKB-KW"/>
</dbReference>
<name>A0A5C8V416_9FLAO</name>
<dbReference type="PANTHER" id="PTHR43861">
    <property type="entry name" value="TRANS-ACONITATE 2-METHYLTRANSFERASE-RELATED"/>
    <property type="match status" value="1"/>
</dbReference>
<dbReference type="CDD" id="cd02440">
    <property type="entry name" value="AdoMet_MTases"/>
    <property type="match status" value="1"/>
</dbReference>
<evidence type="ECO:0000313" key="2">
    <source>
        <dbReference type="EMBL" id="TXN35725.1"/>
    </source>
</evidence>
<keyword evidence="2" id="KW-0808">Transferase</keyword>
<dbReference type="SUPFAM" id="SSF53335">
    <property type="entry name" value="S-adenosyl-L-methionine-dependent methyltransferases"/>
    <property type="match status" value="1"/>
</dbReference>